<dbReference type="AlphaFoldDB" id="A0AA39HXF2"/>
<dbReference type="InterPro" id="IPR018114">
    <property type="entry name" value="TRYPSIN_HIS"/>
</dbReference>
<accession>A0AA39HXF2</accession>
<dbReference type="SMART" id="SM00020">
    <property type="entry name" value="Tryp_SPc"/>
    <property type="match status" value="1"/>
</dbReference>
<dbReference type="Pfam" id="PF00089">
    <property type="entry name" value="Trypsin"/>
    <property type="match status" value="1"/>
</dbReference>
<feature type="compositionally biased region" description="Acidic residues" evidence="3">
    <location>
        <begin position="314"/>
        <end position="327"/>
    </location>
</feature>
<dbReference type="PROSITE" id="PS00135">
    <property type="entry name" value="TRYPSIN_SER"/>
    <property type="match status" value="1"/>
</dbReference>
<dbReference type="InterPro" id="IPR001314">
    <property type="entry name" value="Peptidase_S1A"/>
</dbReference>
<dbReference type="Gene3D" id="2.40.10.10">
    <property type="entry name" value="Trypsin-like serine proteases"/>
    <property type="match status" value="1"/>
</dbReference>
<dbReference type="InterPro" id="IPR043504">
    <property type="entry name" value="Peptidase_S1_PA_chymotrypsin"/>
</dbReference>
<evidence type="ECO:0000256" key="3">
    <source>
        <dbReference type="SAM" id="MobiDB-lite"/>
    </source>
</evidence>
<proteinExistence type="predicted"/>
<sequence length="360" mass="40093">MSPDGTCVGHLPKDTFLIPLSLIKEGQLLRPTSTMTFFPLLLCLGAGLVSSLKQEHASPDGNHRFIINGVRSVDHAHPWFTNIGLNNGSYVCGGTIIGDRWILTAAHCTVPEIGPERVVVAHTSVFEYGPFMRHYDIKSIINHRDYQRVDKNTTAPSDISIIETTEKIEFTDHVQPISLAKEDLEVGSEVVAIGYGRTETNAHPDFLLEAHDQIRECSADKDASIVCFGSPKANACKGDSGGPLLREDEHGETWQYGIVSAGHTKEIEDVEFCDPMFPSRFTRVSYFCDWIEENTDGEVKCGEKYVEPEKSNEEDTVDPEKPDEEDIVPPNDENSRECIAEYLGRCFAWRNKMKSITISG</sequence>
<evidence type="ECO:0000256" key="1">
    <source>
        <dbReference type="ARBA" id="ARBA00023157"/>
    </source>
</evidence>
<dbReference type="EMBL" id="JAUCMV010000003">
    <property type="protein sequence ID" value="KAK0412647.1"/>
    <property type="molecule type" value="Genomic_DNA"/>
</dbReference>
<name>A0AA39HXF2_9BILA</name>
<dbReference type="FunFam" id="2.40.10.10:FF:000068">
    <property type="entry name" value="transmembrane protease serine 2"/>
    <property type="match status" value="1"/>
</dbReference>
<dbReference type="PANTHER" id="PTHR24250">
    <property type="entry name" value="CHYMOTRYPSIN-RELATED"/>
    <property type="match status" value="1"/>
</dbReference>
<comment type="caution">
    <text evidence="5">The sequence shown here is derived from an EMBL/GenBank/DDBJ whole genome shotgun (WGS) entry which is preliminary data.</text>
</comment>
<protein>
    <recommendedName>
        <fullName evidence="4">Peptidase S1 domain-containing protein</fullName>
    </recommendedName>
</protein>
<gene>
    <name evidence="5" type="ORF">QR680_006330</name>
</gene>
<feature type="domain" description="Peptidase S1" evidence="4">
    <location>
        <begin position="66"/>
        <end position="296"/>
    </location>
</feature>
<dbReference type="PANTHER" id="PTHR24250:SF27">
    <property type="entry name" value="ELASTASE 2 LIKE"/>
    <property type="match status" value="1"/>
</dbReference>
<evidence type="ECO:0000256" key="2">
    <source>
        <dbReference type="RuleBase" id="RU363034"/>
    </source>
</evidence>
<dbReference type="Proteomes" id="UP001175271">
    <property type="component" value="Unassembled WGS sequence"/>
</dbReference>
<organism evidence="5 6">
    <name type="scientific">Steinernema hermaphroditum</name>
    <dbReference type="NCBI Taxonomy" id="289476"/>
    <lineage>
        <taxon>Eukaryota</taxon>
        <taxon>Metazoa</taxon>
        <taxon>Ecdysozoa</taxon>
        <taxon>Nematoda</taxon>
        <taxon>Chromadorea</taxon>
        <taxon>Rhabditida</taxon>
        <taxon>Tylenchina</taxon>
        <taxon>Panagrolaimomorpha</taxon>
        <taxon>Strongyloidoidea</taxon>
        <taxon>Steinernematidae</taxon>
        <taxon>Steinernema</taxon>
    </lineage>
</organism>
<dbReference type="CDD" id="cd00190">
    <property type="entry name" value="Tryp_SPc"/>
    <property type="match status" value="1"/>
</dbReference>
<dbReference type="GO" id="GO:0004252">
    <property type="term" value="F:serine-type endopeptidase activity"/>
    <property type="evidence" value="ECO:0007669"/>
    <property type="project" value="InterPro"/>
</dbReference>
<keyword evidence="1" id="KW-1015">Disulfide bond</keyword>
<evidence type="ECO:0000259" key="4">
    <source>
        <dbReference type="PROSITE" id="PS50240"/>
    </source>
</evidence>
<evidence type="ECO:0000313" key="5">
    <source>
        <dbReference type="EMBL" id="KAK0412647.1"/>
    </source>
</evidence>
<dbReference type="PROSITE" id="PS00134">
    <property type="entry name" value="TRYPSIN_HIS"/>
    <property type="match status" value="1"/>
</dbReference>
<keyword evidence="2" id="KW-0645">Protease</keyword>
<keyword evidence="6" id="KW-1185">Reference proteome</keyword>
<reference evidence="5" key="1">
    <citation type="submission" date="2023-06" db="EMBL/GenBank/DDBJ databases">
        <title>Genomic analysis of the entomopathogenic nematode Steinernema hermaphroditum.</title>
        <authorList>
            <person name="Schwarz E.M."/>
            <person name="Heppert J.K."/>
            <person name="Baniya A."/>
            <person name="Schwartz H.T."/>
            <person name="Tan C.-H."/>
            <person name="Antoshechkin I."/>
            <person name="Sternberg P.W."/>
            <person name="Goodrich-Blair H."/>
            <person name="Dillman A.R."/>
        </authorList>
    </citation>
    <scope>NUCLEOTIDE SEQUENCE</scope>
    <source>
        <strain evidence="5">PS9179</strain>
        <tissue evidence="5">Whole animal</tissue>
    </source>
</reference>
<keyword evidence="2" id="KW-0720">Serine protease</keyword>
<keyword evidence="2" id="KW-0378">Hydrolase</keyword>
<dbReference type="InterPro" id="IPR001254">
    <property type="entry name" value="Trypsin_dom"/>
</dbReference>
<dbReference type="InterPro" id="IPR033116">
    <property type="entry name" value="TRYPSIN_SER"/>
</dbReference>
<dbReference type="PRINTS" id="PR00722">
    <property type="entry name" value="CHYMOTRYPSIN"/>
</dbReference>
<evidence type="ECO:0000313" key="6">
    <source>
        <dbReference type="Proteomes" id="UP001175271"/>
    </source>
</evidence>
<dbReference type="SUPFAM" id="SSF50494">
    <property type="entry name" value="Trypsin-like serine proteases"/>
    <property type="match status" value="1"/>
</dbReference>
<dbReference type="InterPro" id="IPR009003">
    <property type="entry name" value="Peptidase_S1_PA"/>
</dbReference>
<dbReference type="GO" id="GO:0006508">
    <property type="term" value="P:proteolysis"/>
    <property type="evidence" value="ECO:0007669"/>
    <property type="project" value="UniProtKB-KW"/>
</dbReference>
<feature type="region of interest" description="Disordered" evidence="3">
    <location>
        <begin position="305"/>
        <end position="333"/>
    </location>
</feature>
<dbReference type="PROSITE" id="PS50240">
    <property type="entry name" value="TRYPSIN_DOM"/>
    <property type="match status" value="1"/>
</dbReference>